<organism evidence="5 6">
    <name type="scientific">Pontibacter ummariensis</name>
    <dbReference type="NCBI Taxonomy" id="1610492"/>
    <lineage>
        <taxon>Bacteria</taxon>
        <taxon>Pseudomonadati</taxon>
        <taxon>Bacteroidota</taxon>
        <taxon>Cytophagia</taxon>
        <taxon>Cytophagales</taxon>
        <taxon>Hymenobacteraceae</taxon>
        <taxon>Pontibacter</taxon>
    </lineage>
</organism>
<accession>A0A239FF29</accession>
<dbReference type="AlphaFoldDB" id="A0A239FF29"/>
<evidence type="ECO:0000256" key="3">
    <source>
        <dbReference type="ARBA" id="ARBA00022679"/>
    </source>
</evidence>
<dbReference type="InterPro" id="IPR029044">
    <property type="entry name" value="Nucleotide-diphossugar_trans"/>
</dbReference>
<dbReference type="Pfam" id="PF00535">
    <property type="entry name" value="Glycos_transf_2"/>
    <property type="match status" value="1"/>
</dbReference>
<dbReference type="InterPro" id="IPR050834">
    <property type="entry name" value="Glycosyltransf_2"/>
</dbReference>
<reference evidence="6" key="1">
    <citation type="submission" date="2017-06" db="EMBL/GenBank/DDBJ databases">
        <authorList>
            <person name="Varghese N."/>
            <person name="Submissions S."/>
        </authorList>
    </citation>
    <scope>NUCLEOTIDE SEQUENCE [LARGE SCALE GENOMIC DNA]</scope>
    <source>
        <strain evidence="6">NKM1</strain>
    </source>
</reference>
<dbReference type="CDD" id="cd00761">
    <property type="entry name" value="Glyco_tranf_GTA_type"/>
    <property type="match status" value="1"/>
</dbReference>
<dbReference type="Gene3D" id="3.40.50.2000">
    <property type="entry name" value="Glycogen Phosphorylase B"/>
    <property type="match status" value="1"/>
</dbReference>
<keyword evidence="3 5" id="KW-0808">Transferase</keyword>
<dbReference type="InterPro" id="IPR001173">
    <property type="entry name" value="Glyco_trans_2-like"/>
</dbReference>
<dbReference type="SUPFAM" id="SSF53756">
    <property type="entry name" value="UDP-Glycosyltransferase/glycogen phosphorylase"/>
    <property type="match status" value="1"/>
</dbReference>
<feature type="domain" description="Glycosyltransferase 2-like" evidence="4">
    <location>
        <begin position="10"/>
        <end position="139"/>
    </location>
</feature>
<dbReference type="GO" id="GO:0016757">
    <property type="term" value="F:glycosyltransferase activity"/>
    <property type="evidence" value="ECO:0007669"/>
    <property type="project" value="UniProtKB-KW"/>
</dbReference>
<dbReference type="PANTHER" id="PTHR43685">
    <property type="entry name" value="GLYCOSYLTRANSFERASE"/>
    <property type="match status" value="1"/>
</dbReference>
<evidence type="ECO:0000256" key="2">
    <source>
        <dbReference type="ARBA" id="ARBA00022676"/>
    </source>
</evidence>
<dbReference type="EMBL" id="FZOQ01000008">
    <property type="protein sequence ID" value="SNS55371.1"/>
    <property type="molecule type" value="Genomic_DNA"/>
</dbReference>
<dbReference type="Gene3D" id="3.90.550.10">
    <property type="entry name" value="Spore Coat Polysaccharide Biosynthesis Protein SpsA, Chain A"/>
    <property type="match status" value="1"/>
</dbReference>
<evidence type="ECO:0000256" key="1">
    <source>
        <dbReference type="ARBA" id="ARBA00006739"/>
    </source>
</evidence>
<dbReference type="Proteomes" id="UP000198432">
    <property type="component" value="Unassembled WGS sequence"/>
</dbReference>
<evidence type="ECO:0000313" key="6">
    <source>
        <dbReference type="Proteomes" id="UP000198432"/>
    </source>
</evidence>
<evidence type="ECO:0000259" key="4">
    <source>
        <dbReference type="Pfam" id="PF00535"/>
    </source>
</evidence>
<name>A0A239FF29_9BACT</name>
<keyword evidence="6" id="KW-1185">Reference proteome</keyword>
<proteinExistence type="inferred from homology"/>
<dbReference type="RefSeq" id="WP_089319223.1">
    <property type="nucleotide sequence ID" value="NZ_FZOQ01000008.1"/>
</dbReference>
<dbReference type="PANTHER" id="PTHR43685:SF5">
    <property type="entry name" value="GLYCOSYLTRANSFERASE EPSE-RELATED"/>
    <property type="match status" value="1"/>
</dbReference>
<comment type="similarity">
    <text evidence="1">Belongs to the glycosyltransferase 2 family.</text>
</comment>
<gene>
    <name evidence="5" type="ORF">SAMN06296052_108154</name>
</gene>
<dbReference type="SUPFAM" id="SSF53448">
    <property type="entry name" value="Nucleotide-diphospho-sugar transferases"/>
    <property type="match status" value="1"/>
</dbReference>
<evidence type="ECO:0000313" key="5">
    <source>
        <dbReference type="EMBL" id="SNS55371.1"/>
    </source>
</evidence>
<keyword evidence="2" id="KW-0328">Glycosyltransferase</keyword>
<dbReference type="OrthoDB" id="6307329at2"/>
<protein>
    <submittedName>
        <fullName evidence="5">Glycosyltransferase involved in cell wall bisynthesis</fullName>
    </submittedName>
</protein>
<sequence length="638" mass="74118">MPTQADKGISIIMPTYKQEAFITRALASLQAQTFQKWELLLINDGSPDDTERVISPYLADERIRYWKHVQNVGLGASLNEGLREASYNFIAYLPSDDVYYKEHLQSLFNLLQENPAAVLAFSGVRHHYNRTANGKIEGFPLQLVQVLHRKTADIWLERDELVTDDLERMYWGKLGQQKAFVSSAIVTCEWVDHPAQRYKILQEPEGGINPYKLYYNVRKPLRFHTTVGNFIDEEAYFKPFRDRPDTPMAEDGLKILLVGELAYNSERVLALEEQGHKLYGLWMREPYWYNTVGPLPFGHVEDIPYENWVERVREIQPDVLYALLNWQAVPFAHEVLMHNLGIPFVWHYKEGPFINLEKGTWNELIDLYTKSDGQIYTSDEMRDWFEQYLPHNSEHTLILDGDLPKKEWFSEQRSPLLSEKDGEVHTVVPGRPIGLHPETVVELAENGVHLHFYGDFTHGQWKKWIERTMSMAPGYLHIHSNCSQDRWVEEFSQYDAGWLHFFQSENNGELMRSNWDDLNIPARMATLAVAGLPMLQRDNTGHMVATQSLVKKYGLGLFFSDMSELGKQLYDRDRMKALRDNVWKQRMLFAFDTHVEELVQFFRSIIKAKKNAVRYNSIFPAAVEVGDTTATAHHDKAV</sequence>